<name>A0ABV2S2Y6_BRAJP</name>
<accession>A0ABV2S2Y6</accession>
<keyword evidence="3" id="KW-1185">Reference proteome</keyword>
<keyword evidence="1" id="KW-0812">Transmembrane</keyword>
<feature type="transmembrane region" description="Helical" evidence="1">
    <location>
        <begin position="312"/>
        <end position="329"/>
    </location>
</feature>
<proteinExistence type="predicted"/>
<comment type="caution">
    <text evidence="2">The sequence shown here is derived from an EMBL/GenBank/DDBJ whole genome shotgun (WGS) entry which is preliminary data.</text>
</comment>
<feature type="transmembrane region" description="Helical" evidence="1">
    <location>
        <begin position="287"/>
        <end position="306"/>
    </location>
</feature>
<evidence type="ECO:0000313" key="2">
    <source>
        <dbReference type="EMBL" id="MET4723548.1"/>
    </source>
</evidence>
<feature type="transmembrane region" description="Helical" evidence="1">
    <location>
        <begin position="336"/>
        <end position="357"/>
    </location>
</feature>
<feature type="transmembrane region" description="Helical" evidence="1">
    <location>
        <begin position="20"/>
        <end position="37"/>
    </location>
</feature>
<dbReference type="Proteomes" id="UP001549291">
    <property type="component" value="Unassembled WGS sequence"/>
</dbReference>
<keyword evidence="1" id="KW-1133">Transmembrane helix</keyword>
<feature type="transmembrane region" description="Helical" evidence="1">
    <location>
        <begin position="262"/>
        <end position="280"/>
    </location>
</feature>
<evidence type="ECO:0000313" key="3">
    <source>
        <dbReference type="Proteomes" id="UP001549291"/>
    </source>
</evidence>
<feature type="transmembrane region" description="Helical" evidence="1">
    <location>
        <begin position="219"/>
        <end position="242"/>
    </location>
</feature>
<feature type="transmembrane region" description="Helical" evidence="1">
    <location>
        <begin position="91"/>
        <end position="112"/>
    </location>
</feature>
<sequence length="503" mass="53759">MPASKEAVTPLAMSGSTFSMSYRWIIVSAILLMALLVQMPVVLNADLSCLLTEGEKVLDGGKLGVDVFELNPPLSVYLYMPALQLARITGIAPEIIVIILVMIEIVAALVIIDRAAAAAKLEADERSITACVLAFLFAVFPGAVFGQREHIAVIAMTPFVAIAAIRWRGLAPGPVAILAGLGAGLAMSLKPYLALVVGLPIILCVLRQRSIRPLFTPEACVAATVVIGYGAVLAIFFPAYLLTFAPMVTAAYVPLRMDFGDLLFFPAVMLVASVGLVRLLAPQDFKWEGGATPWLAAAVGGAASFIIQGKGWTYTAFALCMFASAAPLLQARTKTLRLPVMICALAAIVCIGSRLSLQVRPFPPLEGRILALAKHPRLITIGDHVALGHPLVRQINATWAGNTCGQALAAGSMLQQKSSQLPEGERAKLDGIINFERRLLLADLRAGRPNVILVDTYLLSSMPFDWLAWANSDPDLKAELSRYREVADADGRVRILVDPSGSE</sequence>
<feature type="transmembrane region" description="Helical" evidence="1">
    <location>
        <begin position="189"/>
        <end position="207"/>
    </location>
</feature>
<evidence type="ECO:0008006" key="4">
    <source>
        <dbReference type="Google" id="ProtNLM"/>
    </source>
</evidence>
<keyword evidence="1" id="KW-0472">Membrane</keyword>
<organism evidence="2 3">
    <name type="scientific">Bradyrhizobium japonicum</name>
    <dbReference type="NCBI Taxonomy" id="375"/>
    <lineage>
        <taxon>Bacteria</taxon>
        <taxon>Pseudomonadati</taxon>
        <taxon>Pseudomonadota</taxon>
        <taxon>Alphaproteobacteria</taxon>
        <taxon>Hyphomicrobiales</taxon>
        <taxon>Nitrobacteraceae</taxon>
        <taxon>Bradyrhizobium</taxon>
    </lineage>
</organism>
<feature type="transmembrane region" description="Helical" evidence="1">
    <location>
        <begin position="151"/>
        <end position="169"/>
    </location>
</feature>
<protein>
    <recommendedName>
        <fullName evidence="4">Glycosyltransferase RgtA/B/C/D-like domain-containing protein</fullName>
    </recommendedName>
</protein>
<feature type="transmembrane region" description="Helical" evidence="1">
    <location>
        <begin position="127"/>
        <end position="144"/>
    </location>
</feature>
<gene>
    <name evidence="2" type="ORF">ABIF63_007654</name>
</gene>
<reference evidence="2 3" key="1">
    <citation type="submission" date="2024-06" db="EMBL/GenBank/DDBJ databases">
        <title>Genomic Encyclopedia of Type Strains, Phase V (KMG-V): Genome sequencing to study the core and pangenomes of soil and plant-associated prokaryotes.</title>
        <authorList>
            <person name="Whitman W."/>
        </authorList>
    </citation>
    <scope>NUCLEOTIDE SEQUENCE [LARGE SCALE GENOMIC DNA]</scope>
    <source>
        <strain evidence="2 3">USDA 160</strain>
    </source>
</reference>
<dbReference type="EMBL" id="JBEPTQ010000002">
    <property type="protein sequence ID" value="MET4723548.1"/>
    <property type="molecule type" value="Genomic_DNA"/>
</dbReference>
<evidence type="ECO:0000256" key="1">
    <source>
        <dbReference type="SAM" id="Phobius"/>
    </source>
</evidence>